<reference evidence="2" key="1">
    <citation type="journal article" date="2019" name="Int. J. Syst. Evol. Microbiol.">
        <title>The Global Catalogue of Microorganisms (GCM) 10K type strain sequencing project: providing services to taxonomists for standard genome sequencing and annotation.</title>
        <authorList>
            <consortium name="The Broad Institute Genomics Platform"/>
            <consortium name="The Broad Institute Genome Sequencing Center for Infectious Disease"/>
            <person name="Wu L."/>
            <person name="Ma J."/>
        </authorList>
    </citation>
    <scope>NUCLEOTIDE SEQUENCE [LARGE SCALE GENOMIC DNA]</scope>
    <source>
        <strain evidence="2">CGMCC 4.7204</strain>
    </source>
</reference>
<accession>A0ABV8KXS3</accession>
<dbReference type="EMBL" id="JBHSBA010000001">
    <property type="protein sequence ID" value="MFC4123371.1"/>
    <property type="molecule type" value="Genomic_DNA"/>
</dbReference>
<proteinExistence type="predicted"/>
<name>A0ABV8KXS3_9NOCA</name>
<dbReference type="RefSeq" id="WP_378543560.1">
    <property type="nucleotide sequence ID" value="NZ_JBHSBA010000001.1"/>
</dbReference>
<keyword evidence="2" id="KW-1185">Reference proteome</keyword>
<gene>
    <name evidence="1" type="ORF">ACFOW8_00355</name>
</gene>
<sequence>MTPEIRDRIVTGVRTVLDDHLQDLDIFAWRFTLPTDSGDPVHRELETQWRSAHPGAEPDAEATYEIALSLVGDPADLTDTEIAGLEHGLVLAVYGAAEHAVPFTLCAHQRTGVERESDPEYR</sequence>
<dbReference type="Proteomes" id="UP001595767">
    <property type="component" value="Unassembled WGS sequence"/>
</dbReference>
<evidence type="ECO:0000313" key="2">
    <source>
        <dbReference type="Proteomes" id="UP001595767"/>
    </source>
</evidence>
<organism evidence="1 2">
    <name type="scientific">Nocardia rhizosphaerae</name>
    <dbReference type="NCBI Taxonomy" id="1691571"/>
    <lineage>
        <taxon>Bacteria</taxon>
        <taxon>Bacillati</taxon>
        <taxon>Actinomycetota</taxon>
        <taxon>Actinomycetes</taxon>
        <taxon>Mycobacteriales</taxon>
        <taxon>Nocardiaceae</taxon>
        <taxon>Nocardia</taxon>
    </lineage>
</organism>
<comment type="caution">
    <text evidence="1">The sequence shown here is derived from an EMBL/GenBank/DDBJ whole genome shotgun (WGS) entry which is preliminary data.</text>
</comment>
<evidence type="ECO:0000313" key="1">
    <source>
        <dbReference type="EMBL" id="MFC4123371.1"/>
    </source>
</evidence>
<protein>
    <submittedName>
        <fullName evidence="1">Uncharacterized protein</fullName>
    </submittedName>
</protein>